<gene>
    <name evidence="2" type="ORF">EIP91_010313</name>
</gene>
<dbReference type="OrthoDB" id="432970at2759"/>
<dbReference type="AlphaFoldDB" id="A0A4R0R306"/>
<protein>
    <recommendedName>
        <fullName evidence="1">Mitochondrial splicing suppressor 51-like C-terminal domain-containing protein</fullName>
    </recommendedName>
</protein>
<name>A0A4R0R306_9APHY</name>
<dbReference type="Pfam" id="PF20179">
    <property type="entry name" value="MSS51_C"/>
    <property type="match status" value="1"/>
</dbReference>
<dbReference type="STRING" id="92696.A0A4R0R306"/>
<comment type="caution">
    <text evidence="2">The sequence shown here is derived from an EMBL/GenBank/DDBJ whole genome shotgun (WGS) entry which is preliminary data.</text>
</comment>
<evidence type="ECO:0000259" key="1">
    <source>
        <dbReference type="Pfam" id="PF20179"/>
    </source>
</evidence>
<evidence type="ECO:0000313" key="3">
    <source>
        <dbReference type="Proteomes" id="UP000292702"/>
    </source>
</evidence>
<sequence length="476" mass="52785">MMPKLTAKQYFGSLTSAAQDLVACEKRGSIPAHYDFGVQEAVLYCSKELGWNNGPRGSPPNAPTHKQLCSENARHMKRVPDVQAIVKQFPWGRVESDGSFNRDIARGRFKVLGGDDTGFWSHKGGPVPHQNSGPFKETAGYSKDIARMMEDFDHLDGKDLLKAKHLSDEDGWRLSTKLIPYRDFPSADKRPVLVTEFGEPVKDWDSWYRWRKLSKESPAALIMDFPMSVYQVVANCLKVTNATRGAADKRVPLHIQMLGVEVELNYLPTFAELALLLPFHDIKLVMVGYSVHKLCQEARKHPKSLAAKCSATTPIFTYKAPTECGAGSIDIFLHGASPAWSPSSDDFPFGHPDALVACNAGLGSYPEWWPVVQAAHAFEIPFGVTEYAEQSCEHQRAAFGTMLAQRGLHHLLKKTEEYEIDLNPFQSPGQRGLPMIKMPNVINGFTLVVVKATAAATDEQKETSDVADKLADLDLD</sequence>
<dbReference type="Proteomes" id="UP000292702">
    <property type="component" value="Unassembled WGS sequence"/>
</dbReference>
<proteinExistence type="predicted"/>
<dbReference type="InterPro" id="IPR046824">
    <property type="entry name" value="Mss51-like_C"/>
</dbReference>
<dbReference type="PANTHER" id="PTHR47570">
    <property type="entry name" value="ZINC ION BINDING PROTEIN"/>
    <property type="match status" value="1"/>
</dbReference>
<evidence type="ECO:0000313" key="2">
    <source>
        <dbReference type="EMBL" id="TCD60366.1"/>
    </source>
</evidence>
<feature type="domain" description="Mitochondrial splicing suppressor 51-like C-terminal" evidence="1">
    <location>
        <begin position="226"/>
        <end position="431"/>
    </location>
</feature>
<dbReference type="EMBL" id="RWJN01000610">
    <property type="protein sequence ID" value="TCD60366.1"/>
    <property type="molecule type" value="Genomic_DNA"/>
</dbReference>
<accession>A0A4R0R306</accession>
<dbReference type="PANTHER" id="PTHR47570:SF1">
    <property type="entry name" value="ZINC ION BINDING PROTEIN"/>
    <property type="match status" value="1"/>
</dbReference>
<organism evidence="2 3">
    <name type="scientific">Steccherinum ochraceum</name>
    <dbReference type="NCBI Taxonomy" id="92696"/>
    <lineage>
        <taxon>Eukaryota</taxon>
        <taxon>Fungi</taxon>
        <taxon>Dikarya</taxon>
        <taxon>Basidiomycota</taxon>
        <taxon>Agaricomycotina</taxon>
        <taxon>Agaricomycetes</taxon>
        <taxon>Polyporales</taxon>
        <taxon>Steccherinaceae</taxon>
        <taxon>Steccherinum</taxon>
    </lineage>
</organism>
<reference evidence="2 3" key="1">
    <citation type="submission" date="2018-11" db="EMBL/GenBank/DDBJ databases">
        <title>Genome assembly of Steccherinum ochraceum LE-BIN_3174, the white-rot fungus of the Steccherinaceae family (The Residual Polyporoid clade, Polyporales, Basidiomycota).</title>
        <authorList>
            <person name="Fedorova T.V."/>
            <person name="Glazunova O.A."/>
            <person name="Landesman E.O."/>
            <person name="Moiseenko K.V."/>
            <person name="Psurtseva N.V."/>
            <person name="Savinova O.S."/>
            <person name="Shakhova N.V."/>
            <person name="Tyazhelova T.V."/>
            <person name="Vasina D.V."/>
        </authorList>
    </citation>
    <scope>NUCLEOTIDE SEQUENCE [LARGE SCALE GENOMIC DNA]</scope>
    <source>
        <strain evidence="2 3">LE-BIN_3174</strain>
    </source>
</reference>
<keyword evidence="3" id="KW-1185">Reference proteome</keyword>